<evidence type="ECO:0000313" key="1">
    <source>
        <dbReference type="EMBL" id="KAG2624371.1"/>
    </source>
</evidence>
<accession>A0A8T0UJW1</accession>
<protein>
    <submittedName>
        <fullName evidence="1">Uncharacterized protein</fullName>
    </submittedName>
</protein>
<name>A0A8T0UJW1_PANVG</name>
<dbReference type="AlphaFoldDB" id="A0A8T0UJW1"/>
<sequence length="47" mass="4883">MVEATAALSFQEPTSSSCQSMQGILGGRCADCRVVLSSSLCLESGRD</sequence>
<dbReference type="EMBL" id="CM029041">
    <property type="protein sequence ID" value="KAG2624371.1"/>
    <property type="molecule type" value="Genomic_DNA"/>
</dbReference>
<keyword evidence="2" id="KW-1185">Reference proteome</keyword>
<evidence type="ECO:0000313" key="2">
    <source>
        <dbReference type="Proteomes" id="UP000823388"/>
    </source>
</evidence>
<gene>
    <name evidence="1" type="ORF">PVAP13_3KG124181</name>
</gene>
<dbReference type="Proteomes" id="UP000823388">
    <property type="component" value="Chromosome 3K"/>
</dbReference>
<comment type="caution">
    <text evidence="1">The sequence shown here is derived from an EMBL/GenBank/DDBJ whole genome shotgun (WGS) entry which is preliminary data.</text>
</comment>
<proteinExistence type="predicted"/>
<organism evidence="1 2">
    <name type="scientific">Panicum virgatum</name>
    <name type="common">Blackwell switchgrass</name>
    <dbReference type="NCBI Taxonomy" id="38727"/>
    <lineage>
        <taxon>Eukaryota</taxon>
        <taxon>Viridiplantae</taxon>
        <taxon>Streptophyta</taxon>
        <taxon>Embryophyta</taxon>
        <taxon>Tracheophyta</taxon>
        <taxon>Spermatophyta</taxon>
        <taxon>Magnoliopsida</taxon>
        <taxon>Liliopsida</taxon>
        <taxon>Poales</taxon>
        <taxon>Poaceae</taxon>
        <taxon>PACMAD clade</taxon>
        <taxon>Panicoideae</taxon>
        <taxon>Panicodae</taxon>
        <taxon>Paniceae</taxon>
        <taxon>Panicinae</taxon>
        <taxon>Panicum</taxon>
        <taxon>Panicum sect. Hiantes</taxon>
    </lineage>
</organism>
<reference evidence="1" key="1">
    <citation type="submission" date="2020-05" db="EMBL/GenBank/DDBJ databases">
        <title>WGS assembly of Panicum virgatum.</title>
        <authorList>
            <person name="Lovell J.T."/>
            <person name="Jenkins J."/>
            <person name="Shu S."/>
            <person name="Juenger T.E."/>
            <person name="Schmutz J."/>
        </authorList>
    </citation>
    <scope>NUCLEOTIDE SEQUENCE</scope>
    <source>
        <strain evidence="1">AP13</strain>
    </source>
</reference>